<keyword evidence="5 7" id="KW-1133">Transmembrane helix</keyword>
<dbReference type="InterPro" id="IPR036938">
    <property type="entry name" value="PAP2/HPO_sf"/>
</dbReference>
<keyword evidence="4" id="KW-0378">Hydrolase</keyword>
<accession>A0ABS8FBC6</accession>
<dbReference type="PANTHER" id="PTHR14969:SF62">
    <property type="entry name" value="DECAPRENYLPHOSPHORYL-5-PHOSPHORIBOSE PHOSPHATASE RV3807C-RELATED"/>
    <property type="match status" value="1"/>
</dbReference>
<dbReference type="RefSeq" id="WP_227621884.1">
    <property type="nucleotide sequence ID" value="NZ_JAJEQL010000051.1"/>
</dbReference>
<evidence type="ECO:0000256" key="3">
    <source>
        <dbReference type="ARBA" id="ARBA00022692"/>
    </source>
</evidence>
<keyword evidence="10" id="KW-1185">Reference proteome</keyword>
<dbReference type="Gene3D" id="1.20.144.10">
    <property type="entry name" value="Phosphatidic acid phosphatase type 2/haloperoxidase"/>
    <property type="match status" value="2"/>
</dbReference>
<dbReference type="Pfam" id="PF01569">
    <property type="entry name" value="PAP2"/>
    <property type="match status" value="1"/>
</dbReference>
<dbReference type="SMART" id="SM00014">
    <property type="entry name" value="acidPPc"/>
    <property type="match status" value="1"/>
</dbReference>
<protein>
    <submittedName>
        <fullName evidence="9">Phosphatase PAP2 family protein</fullName>
    </submittedName>
</protein>
<feature type="transmembrane region" description="Helical" evidence="7">
    <location>
        <begin position="148"/>
        <end position="166"/>
    </location>
</feature>
<comment type="caution">
    <text evidence="9">The sequence shown here is derived from an EMBL/GenBank/DDBJ whole genome shotgun (WGS) entry which is preliminary data.</text>
</comment>
<reference evidence="9" key="1">
    <citation type="submission" date="2021-10" db="EMBL/GenBank/DDBJ databases">
        <title>Anaerobic single-cell dispensing facilitates the cultivation of human gut bacteria.</title>
        <authorList>
            <person name="Afrizal A."/>
        </authorList>
    </citation>
    <scope>NUCLEOTIDE SEQUENCE</scope>
    <source>
        <strain evidence="9">CLA-AA-H233</strain>
    </source>
</reference>
<gene>
    <name evidence="9" type="ORF">LKD23_12310</name>
</gene>
<keyword evidence="3 7" id="KW-0812">Transmembrane</keyword>
<comment type="subcellular location">
    <subcellularLocation>
        <location evidence="1">Cell membrane</location>
        <topology evidence="1">Multi-pass membrane protein</topology>
    </subcellularLocation>
</comment>
<evidence type="ECO:0000259" key="8">
    <source>
        <dbReference type="SMART" id="SM00014"/>
    </source>
</evidence>
<name>A0ABS8FBC6_9FIRM</name>
<evidence type="ECO:0000256" key="1">
    <source>
        <dbReference type="ARBA" id="ARBA00004651"/>
    </source>
</evidence>
<keyword evidence="2" id="KW-1003">Cell membrane</keyword>
<dbReference type="PANTHER" id="PTHR14969">
    <property type="entry name" value="SPHINGOSINE-1-PHOSPHATE PHOSPHOHYDROLASE"/>
    <property type="match status" value="1"/>
</dbReference>
<dbReference type="Proteomes" id="UP001430637">
    <property type="component" value="Unassembled WGS sequence"/>
</dbReference>
<evidence type="ECO:0000256" key="7">
    <source>
        <dbReference type="SAM" id="Phobius"/>
    </source>
</evidence>
<organism evidence="9 10">
    <name type="scientific">Faecalibacterium butyricigenerans</name>
    <dbReference type="NCBI Taxonomy" id="1851427"/>
    <lineage>
        <taxon>Bacteria</taxon>
        <taxon>Bacillati</taxon>
        <taxon>Bacillota</taxon>
        <taxon>Clostridia</taxon>
        <taxon>Eubacteriales</taxon>
        <taxon>Oscillospiraceae</taxon>
        <taxon>Faecalibacterium</taxon>
    </lineage>
</organism>
<evidence type="ECO:0000256" key="2">
    <source>
        <dbReference type="ARBA" id="ARBA00022475"/>
    </source>
</evidence>
<dbReference type="EMBL" id="JAJEQL010000051">
    <property type="protein sequence ID" value="MCC2200519.1"/>
    <property type="molecule type" value="Genomic_DNA"/>
</dbReference>
<feature type="domain" description="Phosphatidic acid phosphatase type 2/haloperoxidase" evidence="8">
    <location>
        <begin position="52"/>
        <end position="163"/>
    </location>
</feature>
<keyword evidence="6 7" id="KW-0472">Membrane</keyword>
<evidence type="ECO:0000256" key="5">
    <source>
        <dbReference type="ARBA" id="ARBA00022989"/>
    </source>
</evidence>
<proteinExistence type="predicted"/>
<feature type="transmembrane region" description="Helical" evidence="7">
    <location>
        <begin position="53"/>
        <end position="71"/>
    </location>
</feature>
<feature type="transmembrane region" description="Helical" evidence="7">
    <location>
        <begin position="124"/>
        <end position="142"/>
    </location>
</feature>
<evidence type="ECO:0000256" key="4">
    <source>
        <dbReference type="ARBA" id="ARBA00022801"/>
    </source>
</evidence>
<evidence type="ECO:0000313" key="10">
    <source>
        <dbReference type="Proteomes" id="UP001430637"/>
    </source>
</evidence>
<sequence length="178" mass="19571">MNAELTFLNALQALRTPALDGVMRFFTHLGDSGFVWLALTALLLAFRRTRRAGWVLAAALLFDAVLCNILLKPMVGRIRPCDVLTEVELLIPRPEDFSFPSGHTAASFASVTALWLAGKKRWAMAALPLAVLIAFSRMYLCVHFPTDILGGAVLGTACGWLGAWAIKKLEENKMVRSR</sequence>
<dbReference type="InterPro" id="IPR000326">
    <property type="entry name" value="PAP2/HPO"/>
</dbReference>
<evidence type="ECO:0000313" key="9">
    <source>
        <dbReference type="EMBL" id="MCC2200519.1"/>
    </source>
</evidence>
<evidence type="ECO:0000256" key="6">
    <source>
        <dbReference type="ARBA" id="ARBA00023136"/>
    </source>
</evidence>
<feature type="transmembrane region" description="Helical" evidence="7">
    <location>
        <begin position="25"/>
        <end position="46"/>
    </location>
</feature>
<dbReference type="SUPFAM" id="SSF48317">
    <property type="entry name" value="Acid phosphatase/Vanadium-dependent haloperoxidase"/>
    <property type="match status" value="1"/>
</dbReference>